<dbReference type="AlphaFoldDB" id="A0A2C9V4T5"/>
<protein>
    <recommendedName>
        <fullName evidence="5">Protein kinase domain-containing protein</fullName>
    </recommendedName>
</protein>
<dbReference type="InterPro" id="IPR052059">
    <property type="entry name" value="CR_Ser/Thr_kinase"/>
</dbReference>
<evidence type="ECO:0000256" key="2">
    <source>
        <dbReference type="ARBA" id="ARBA00022741"/>
    </source>
</evidence>
<evidence type="ECO:0000256" key="4">
    <source>
        <dbReference type="ARBA" id="ARBA00022840"/>
    </source>
</evidence>
<dbReference type="PROSITE" id="PS00108">
    <property type="entry name" value="PROTEIN_KINASE_ST"/>
    <property type="match status" value="1"/>
</dbReference>
<dbReference type="SUPFAM" id="SSF56112">
    <property type="entry name" value="Protein kinase-like (PK-like)"/>
    <property type="match status" value="1"/>
</dbReference>
<feature type="domain" description="Protein kinase" evidence="5">
    <location>
        <begin position="1"/>
        <end position="112"/>
    </location>
</feature>
<organism evidence="6">
    <name type="scientific">Manihot esculenta</name>
    <name type="common">Cassava</name>
    <name type="synonym">Jatropha manihot</name>
    <dbReference type="NCBI Taxonomy" id="3983"/>
    <lineage>
        <taxon>Eukaryota</taxon>
        <taxon>Viridiplantae</taxon>
        <taxon>Streptophyta</taxon>
        <taxon>Embryophyta</taxon>
        <taxon>Tracheophyta</taxon>
        <taxon>Spermatophyta</taxon>
        <taxon>Magnoliopsida</taxon>
        <taxon>eudicotyledons</taxon>
        <taxon>Gunneridae</taxon>
        <taxon>Pentapetalae</taxon>
        <taxon>rosids</taxon>
        <taxon>fabids</taxon>
        <taxon>Malpighiales</taxon>
        <taxon>Euphorbiaceae</taxon>
        <taxon>Crotonoideae</taxon>
        <taxon>Manihoteae</taxon>
        <taxon>Manihot</taxon>
    </lineage>
</organism>
<dbReference type="Pfam" id="PF00069">
    <property type="entry name" value="Pkinase"/>
    <property type="match status" value="1"/>
</dbReference>
<name>A0A2C9V4T5_MANES</name>
<keyword evidence="3" id="KW-0418">Kinase</keyword>
<dbReference type="InterPro" id="IPR011009">
    <property type="entry name" value="Kinase-like_dom_sf"/>
</dbReference>
<dbReference type="EMBL" id="CM004396">
    <property type="protein sequence ID" value="OAY39459.1"/>
    <property type="molecule type" value="Genomic_DNA"/>
</dbReference>
<dbReference type="InterPro" id="IPR008271">
    <property type="entry name" value="Ser/Thr_kinase_AS"/>
</dbReference>
<dbReference type="PANTHER" id="PTHR47973">
    <property type="entry name" value="CYSTEINE-RICH RECEPTOR-LIKE PROTEIN KINASE 3"/>
    <property type="match status" value="1"/>
</dbReference>
<accession>A0A2C9V4T5</accession>
<evidence type="ECO:0000256" key="3">
    <source>
        <dbReference type="ARBA" id="ARBA00022777"/>
    </source>
</evidence>
<evidence type="ECO:0000259" key="5">
    <source>
        <dbReference type="PROSITE" id="PS50011"/>
    </source>
</evidence>
<dbReference type="PROSITE" id="PS50011">
    <property type="entry name" value="PROTEIN_KINASE_DOM"/>
    <property type="match status" value="1"/>
</dbReference>
<keyword evidence="2" id="KW-0547">Nucleotide-binding</keyword>
<proteinExistence type="predicted"/>
<keyword evidence="1" id="KW-0808">Transferase</keyword>
<dbReference type="InterPro" id="IPR000719">
    <property type="entry name" value="Prot_kinase_dom"/>
</dbReference>
<evidence type="ECO:0000313" key="6">
    <source>
        <dbReference type="EMBL" id="OAY39459.1"/>
    </source>
</evidence>
<evidence type="ECO:0000256" key="1">
    <source>
        <dbReference type="ARBA" id="ARBA00022679"/>
    </source>
</evidence>
<dbReference type="Gene3D" id="1.10.510.10">
    <property type="entry name" value="Transferase(Phosphotransferase) domain 1"/>
    <property type="match status" value="1"/>
</dbReference>
<keyword evidence="4" id="KW-0067">ATP-binding</keyword>
<sequence>MDRHIRCIVSCIGLLITGLDWRKTLKIIKGIASAIQKLHEFKPALVHRDLKLDNILLDKNFTPKLADFGKVTPEGEHIISGNFFLQLIRFITNYFMKKNPKNKLTILFIMYL</sequence>
<reference evidence="6" key="1">
    <citation type="submission" date="2016-02" db="EMBL/GenBank/DDBJ databases">
        <title>WGS assembly of Manihot esculenta.</title>
        <authorList>
            <person name="Bredeson J.V."/>
            <person name="Prochnik S.E."/>
            <person name="Lyons J.B."/>
            <person name="Schmutz J."/>
            <person name="Grimwood J."/>
            <person name="Vrebalov J."/>
            <person name="Bart R.S."/>
            <person name="Amuge T."/>
            <person name="Ferguson M.E."/>
            <person name="Green R."/>
            <person name="Putnam N."/>
            <person name="Stites J."/>
            <person name="Rounsley S."/>
            <person name="Rokhsar D.S."/>
        </authorList>
    </citation>
    <scope>NUCLEOTIDE SEQUENCE [LARGE SCALE GENOMIC DNA]</scope>
    <source>
        <tissue evidence="6">Leaf</tissue>
    </source>
</reference>
<dbReference type="GO" id="GO:0005524">
    <property type="term" value="F:ATP binding"/>
    <property type="evidence" value="ECO:0007669"/>
    <property type="project" value="UniProtKB-KW"/>
</dbReference>
<gene>
    <name evidence="6" type="ORF">MANES_10G096500</name>
</gene>
<dbReference type="GO" id="GO:0004672">
    <property type="term" value="F:protein kinase activity"/>
    <property type="evidence" value="ECO:0007669"/>
    <property type="project" value="InterPro"/>
</dbReference>